<organism evidence="8 9">
    <name type="scientific">Massilia oculi</name>
    <dbReference type="NCBI Taxonomy" id="945844"/>
    <lineage>
        <taxon>Bacteria</taxon>
        <taxon>Pseudomonadati</taxon>
        <taxon>Pseudomonadota</taxon>
        <taxon>Betaproteobacteria</taxon>
        <taxon>Burkholderiales</taxon>
        <taxon>Oxalobacteraceae</taxon>
        <taxon>Telluria group</taxon>
        <taxon>Massilia</taxon>
    </lineage>
</organism>
<evidence type="ECO:0000259" key="7">
    <source>
        <dbReference type="Pfam" id="PF07195"/>
    </source>
</evidence>
<keyword evidence="9" id="KW-1185">Reference proteome</keyword>
<comment type="function">
    <text evidence="5">Required for morphogenesis and for the elongation of the flagellar filament by facilitating polymerization of the flagellin monomers at the tip of growing filament. Forms a capping structure, which prevents flagellin subunits (transported through the central channel of the flagellum) from leaking out without polymerization at the distal end.</text>
</comment>
<gene>
    <name evidence="8" type="ORF">DIR46_19505</name>
</gene>
<comment type="similarity">
    <text evidence="1 5">Belongs to the FliD family.</text>
</comment>
<dbReference type="Proteomes" id="UP000245820">
    <property type="component" value="Chromosome"/>
</dbReference>
<dbReference type="GO" id="GO:0007155">
    <property type="term" value="P:cell adhesion"/>
    <property type="evidence" value="ECO:0007669"/>
    <property type="project" value="InterPro"/>
</dbReference>
<evidence type="ECO:0000256" key="3">
    <source>
        <dbReference type="ARBA" id="ARBA00023054"/>
    </source>
</evidence>
<dbReference type="PANTHER" id="PTHR30288:SF0">
    <property type="entry name" value="FLAGELLAR HOOK-ASSOCIATED PROTEIN 2"/>
    <property type="match status" value="1"/>
</dbReference>
<evidence type="ECO:0000259" key="6">
    <source>
        <dbReference type="Pfam" id="PF02465"/>
    </source>
</evidence>
<evidence type="ECO:0000313" key="9">
    <source>
        <dbReference type="Proteomes" id="UP000245820"/>
    </source>
</evidence>
<keyword evidence="8" id="KW-0282">Flagellum</keyword>
<dbReference type="RefSeq" id="WP_109346721.1">
    <property type="nucleotide sequence ID" value="NZ_CP029343.1"/>
</dbReference>
<evidence type="ECO:0000256" key="5">
    <source>
        <dbReference type="RuleBase" id="RU362066"/>
    </source>
</evidence>
<dbReference type="Pfam" id="PF02465">
    <property type="entry name" value="FliD_N"/>
    <property type="match status" value="1"/>
</dbReference>
<evidence type="ECO:0000256" key="4">
    <source>
        <dbReference type="ARBA" id="ARBA00023143"/>
    </source>
</evidence>
<keyword evidence="5" id="KW-0964">Secreted</keyword>
<feature type="domain" description="Flagellar hook-associated protein 2 C-terminal" evidence="7">
    <location>
        <begin position="446"/>
        <end position="862"/>
    </location>
</feature>
<dbReference type="InterPro" id="IPR040026">
    <property type="entry name" value="FliD"/>
</dbReference>
<dbReference type="EMBL" id="CP029343">
    <property type="protein sequence ID" value="AWL06403.1"/>
    <property type="molecule type" value="Genomic_DNA"/>
</dbReference>
<protein>
    <recommendedName>
        <fullName evidence="5">Flagellar hook-associated protein 2</fullName>
        <shortName evidence="5">HAP2</shortName>
    </recommendedName>
    <alternativeName>
        <fullName evidence="5">Flagellar cap protein</fullName>
    </alternativeName>
</protein>
<dbReference type="InterPro" id="IPR010810">
    <property type="entry name" value="Flagellin_hook_IN_motif"/>
</dbReference>
<dbReference type="GO" id="GO:0005576">
    <property type="term" value="C:extracellular region"/>
    <property type="evidence" value="ECO:0007669"/>
    <property type="project" value="UniProtKB-SubCell"/>
</dbReference>
<keyword evidence="8" id="KW-0966">Cell projection</keyword>
<accession>A0A2S2DLY7</accession>
<dbReference type="OrthoDB" id="9810816at2"/>
<evidence type="ECO:0000313" key="8">
    <source>
        <dbReference type="EMBL" id="AWL06403.1"/>
    </source>
</evidence>
<keyword evidence="3" id="KW-0175">Coiled coil</keyword>
<evidence type="ECO:0000256" key="2">
    <source>
        <dbReference type="ARBA" id="ARBA00011255"/>
    </source>
</evidence>
<dbReference type="Pfam" id="PF07196">
    <property type="entry name" value="Flagellin_IN"/>
    <property type="match status" value="1"/>
</dbReference>
<keyword evidence="8" id="KW-0969">Cilium</keyword>
<dbReference type="AlphaFoldDB" id="A0A2S2DLY7"/>
<dbReference type="Gene3D" id="3.30.70.2120">
    <property type="match status" value="1"/>
</dbReference>
<dbReference type="Pfam" id="PF07195">
    <property type="entry name" value="FliD_C"/>
    <property type="match status" value="1"/>
</dbReference>
<dbReference type="InterPro" id="IPR003481">
    <property type="entry name" value="FliD_N"/>
</dbReference>
<keyword evidence="4 5" id="KW-0975">Bacterial flagellum</keyword>
<dbReference type="GO" id="GO:0009424">
    <property type="term" value="C:bacterial-type flagellum hook"/>
    <property type="evidence" value="ECO:0007669"/>
    <property type="project" value="UniProtKB-UniRule"/>
</dbReference>
<reference evidence="8 9" key="1">
    <citation type="submission" date="2018-05" db="EMBL/GenBank/DDBJ databases">
        <title>Complete genome sequence of Massilia oculi sp. nov. CCUG 43427T (=DSM 26321T), the type strain of M. oculi, and comparison with genome sequences of other Massilia strains.</title>
        <authorList>
            <person name="Zhu B."/>
        </authorList>
    </citation>
    <scope>NUCLEOTIDE SEQUENCE [LARGE SCALE GENOMIC DNA]</scope>
    <source>
        <strain evidence="8 9">CCUG 43427</strain>
    </source>
</reference>
<dbReference type="InterPro" id="IPR010809">
    <property type="entry name" value="FliD_C"/>
</dbReference>
<evidence type="ECO:0000256" key="1">
    <source>
        <dbReference type="ARBA" id="ARBA00009764"/>
    </source>
</evidence>
<dbReference type="PANTHER" id="PTHR30288">
    <property type="entry name" value="FLAGELLAR CAP/ASSEMBLY PROTEIN FLID"/>
    <property type="match status" value="1"/>
</dbReference>
<comment type="subunit">
    <text evidence="2 5">Homopentamer.</text>
</comment>
<sequence length="879" mass="87632">MAVSSTSLDINSIVSQLMQAESAPLAAYDKKTAAFQARSVALSQVSAAVGTFQSALTKLNAPATFQGLSASASNKDVLSGTAGSGAAPGKYKINVTQLAQAQSLKTNGYASTSSTIGAGAPTTLTFQFGTVTGGTFGATGSSLGLAAASSGIGNGSLSLNGISIGTGPTTRSARALAEAINAQSDKTGVVATAGATTTAAGLFENFGQVGVDAGSSYALSVGGVQLANLTPGSAPLTGAALDTALASTNTRNALAAANITVTGSAADGTLQFSAADGSTIDVTETVTGTVRGGIGRADTAANTGSTSTATAGVTLRSNDGNQIVVGGTNPAAAGFTAGSIGTHMDSGFSLNGAINSKTITLGAGDQSLQGIRDAINKADMGVTATIVSDGSSKPYHLVLTSNKTGEATTMKITVGGEDGAPGDPTIAAMLGYDPAGVQGMTQTAGAQSTKLNMNGIEIKSDSTSVSEAIQGVTLDVTAIGSATLTVSKDTAAISTAVNDFVKAYNELNKTIGSLTSFNTETGKGAILQGDASVRSIQSQLRRQISAVMEGTGGKLNSLSQIGIGFQQDGTLKVDSTKLNKAISENATDFGGLFAAMGSTTDNLIKFDQSSSATKAGTYAINITSLATRGNLVSSAALSGSTTIAPNTVWRVTLNQTDPVTESKTQEIKLQAGTYSNDDLAALIRSAINGNSTFAGAGDTVESEIGEDGKLTLSSSKYGEVSNISIAGVSGSSVDSIFGGATPTKGTDVEGTIGGVAATGNGQSLTAAAGSAAEGIQVSITGGLVGDRGTVTFSQGFAYQLTNLAAGFIGKDSLLKSKTDGLDASIKSVAAQRARFEVRLESMEKRYRAQFVALDAMLSSMQSTSNYLTQQLAALSTNYG</sequence>
<dbReference type="KEGG" id="mtim:DIR46_19505"/>
<dbReference type="GO" id="GO:0071973">
    <property type="term" value="P:bacterial-type flagellum-dependent cell motility"/>
    <property type="evidence" value="ECO:0007669"/>
    <property type="project" value="TreeGrafter"/>
</dbReference>
<comment type="subcellular location">
    <subcellularLocation>
        <location evidence="5">Secreted</location>
    </subcellularLocation>
    <subcellularLocation>
        <location evidence="5">Bacterial flagellum</location>
    </subcellularLocation>
</comment>
<feature type="domain" description="Flagellar hook-associated protein 2 N-terminal" evidence="6">
    <location>
        <begin position="7"/>
        <end position="102"/>
    </location>
</feature>
<proteinExistence type="inferred from homology"/>
<dbReference type="GO" id="GO:0009421">
    <property type="term" value="C:bacterial-type flagellum filament cap"/>
    <property type="evidence" value="ECO:0007669"/>
    <property type="project" value="InterPro"/>
</dbReference>
<name>A0A2S2DLY7_9BURK</name>